<evidence type="ECO:0000256" key="3">
    <source>
        <dbReference type="ARBA" id="ARBA00022630"/>
    </source>
</evidence>
<dbReference type="InterPro" id="IPR002081">
    <property type="entry name" value="Cryptochrome/DNA_photolyase_1"/>
</dbReference>
<organism evidence="8 9">
    <name type="scientific">Mesonia sediminis</name>
    <dbReference type="NCBI Taxonomy" id="1703946"/>
    <lineage>
        <taxon>Bacteria</taxon>
        <taxon>Pseudomonadati</taxon>
        <taxon>Bacteroidota</taxon>
        <taxon>Flavobacteriia</taxon>
        <taxon>Flavobacteriales</taxon>
        <taxon>Flavobacteriaceae</taxon>
        <taxon>Mesonia</taxon>
    </lineage>
</organism>
<dbReference type="EMBL" id="JBHULZ010000008">
    <property type="protein sequence ID" value="MFD2696698.1"/>
    <property type="molecule type" value="Genomic_DNA"/>
</dbReference>
<dbReference type="InterPro" id="IPR005101">
    <property type="entry name" value="Cryptochr/Photolyase_FAD-bd"/>
</dbReference>
<dbReference type="Pfam" id="PF00875">
    <property type="entry name" value="DNA_photolyase"/>
    <property type="match status" value="1"/>
</dbReference>
<feature type="domain" description="Photolyase/cryptochrome alpha/beta" evidence="7">
    <location>
        <begin position="7"/>
        <end position="140"/>
    </location>
</feature>
<comment type="cofactor">
    <cofactor evidence="6">
        <name>FAD</name>
        <dbReference type="ChEBI" id="CHEBI:57692"/>
    </cofactor>
    <text evidence="6">Binds 1 FAD per subunit.</text>
</comment>
<dbReference type="RefSeq" id="WP_379043257.1">
    <property type="nucleotide sequence ID" value="NZ_JBHULZ010000008.1"/>
</dbReference>
<dbReference type="Pfam" id="PF03441">
    <property type="entry name" value="FAD_binding_7"/>
    <property type="match status" value="1"/>
</dbReference>
<keyword evidence="3 6" id="KW-0285">Flavoprotein</keyword>
<name>A0ABW5SB22_9FLAO</name>
<dbReference type="InterPro" id="IPR036155">
    <property type="entry name" value="Crypto/Photolyase_N_sf"/>
</dbReference>
<comment type="caution">
    <text evidence="8">The sequence shown here is derived from an EMBL/GenBank/DDBJ whole genome shotgun (WGS) entry which is preliminary data.</text>
</comment>
<evidence type="ECO:0000256" key="1">
    <source>
        <dbReference type="ARBA" id="ARBA00005862"/>
    </source>
</evidence>
<dbReference type="Gene3D" id="1.10.579.10">
    <property type="entry name" value="DNA Cyclobutane Dipyrimidine Photolyase, subunit A, domain 3"/>
    <property type="match status" value="1"/>
</dbReference>
<dbReference type="PROSITE" id="PS51645">
    <property type="entry name" value="PHR_CRY_ALPHA_BETA"/>
    <property type="match status" value="1"/>
</dbReference>
<comment type="similarity">
    <text evidence="1 6">Belongs to the DNA photolyase class-1 family.</text>
</comment>
<dbReference type="Gene3D" id="3.40.50.620">
    <property type="entry name" value="HUPs"/>
    <property type="match status" value="1"/>
</dbReference>
<dbReference type="SUPFAM" id="SSF48173">
    <property type="entry name" value="Cryptochrome/photolyase FAD-binding domain"/>
    <property type="match status" value="1"/>
</dbReference>
<protein>
    <recommendedName>
        <fullName evidence="2 6">Cryptochrome DASH</fullName>
    </recommendedName>
</protein>
<keyword evidence="5 6" id="KW-0157">Chromophore</keyword>
<proteinExistence type="inferred from homology"/>
<dbReference type="InterPro" id="IPR014133">
    <property type="entry name" value="Cry_DASH"/>
</dbReference>
<evidence type="ECO:0000256" key="4">
    <source>
        <dbReference type="ARBA" id="ARBA00022827"/>
    </source>
</evidence>
<dbReference type="Proteomes" id="UP001597357">
    <property type="component" value="Unassembled WGS sequence"/>
</dbReference>
<dbReference type="InterPro" id="IPR014729">
    <property type="entry name" value="Rossmann-like_a/b/a_fold"/>
</dbReference>
<reference evidence="9" key="1">
    <citation type="journal article" date="2019" name="Int. J. Syst. Evol. Microbiol.">
        <title>The Global Catalogue of Microorganisms (GCM) 10K type strain sequencing project: providing services to taxonomists for standard genome sequencing and annotation.</title>
        <authorList>
            <consortium name="The Broad Institute Genomics Platform"/>
            <consortium name="The Broad Institute Genome Sequencing Center for Infectious Disease"/>
            <person name="Wu L."/>
            <person name="Ma J."/>
        </authorList>
    </citation>
    <scope>NUCLEOTIDE SEQUENCE [LARGE SCALE GENOMIC DNA]</scope>
    <source>
        <strain evidence="9">KCTC 42255</strain>
    </source>
</reference>
<dbReference type="PANTHER" id="PTHR11455:SF22">
    <property type="entry name" value="CRYPTOCHROME DASH"/>
    <property type="match status" value="1"/>
</dbReference>
<evidence type="ECO:0000256" key="6">
    <source>
        <dbReference type="RuleBase" id="RU367151"/>
    </source>
</evidence>
<keyword evidence="9" id="KW-1185">Reference proteome</keyword>
<dbReference type="PANTHER" id="PTHR11455">
    <property type="entry name" value="CRYPTOCHROME"/>
    <property type="match status" value="1"/>
</dbReference>
<dbReference type="PRINTS" id="PR00147">
    <property type="entry name" value="DNAPHOTLYASE"/>
</dbReference>
<dbReference type="InterPro" id="IPR036134">
    <property type="entry name" value="Crypto/Photolyase_FAD-like_sf"/>
</dbReference>
<keyword evidence="4 6" id="KW-0274">FAD</keyword>
<evidence type="ECO:0000256" key="2">
    <source>
        <dbReference type="ARBA" id="ARBA00017881"/>
    </source>
</evidence>
<sequence length="438" mass="51705">MQTKQKDSALVWFRNDLRIADQNSLYTACKKHPQVYAVYCFDPRHYATTAYGFKKTEKFRAQFLIESVKQLKQNLKTKLGIDLLVFKAQPEDKIPELVEKFNITDLYSQKEWTEEEFLVYSKIKSRCGLLKAHSFFDQILYHPNDIPFSFNQIPEVFTAFRKKVEKEANVRACLPLPQKNYHQALSEHSEAIPSLEELGLHSFEPDSRTAFPFKGGEQEASKRIQDYFWKTQKLSVYKKTRNGLLGADYSSKLSAWLANGCISARKIYWEVKKYEEEIIKNESTYWLIFELLWRDFFKYISLKHGNAIFKQSGIRKEKLNWHNNPQVFEQWRQGKTAEPFVNANMIELAQTGFMSNRGRQNINSYWAKELKQDWRKGAAYLESMLVDYDVHSNWGNWMYNSGVGNDPRDRKFNIKSQANRYDASSKYQQTWLQNKLFS</sequence>
<dbReference type="SUPFAM" id="SSF52425">
    <property type="entry name" value="Cryptochrome/photolyase, N-terminal domain"/>
    <property type="match status" value="1"/>
</dbReference>
<gene>
    <name evidence="8" type="ORF">ACFSQ0_01725</name>
</gene>
<dbReference type="NCBIfam" id="TIGR02765">
    <property type="entry name" value="crypto_DASH"/>
    <property type="match status" value="1"/>
</dbReference>
<evidence type="ECO:0000256" key="5">
    <source>
        <dbReference type="ARBA" id="ARBA00022991"/>
    </source>
</evidence>
<evidence type="ECO:0000313" key="9">
    <source>
        <dbReference type="Proteomes" id="UP001597357"/>
    </source>
</evidence>
<comment type="function">
    <text evidence="6">May have a photoreceptor function.</text>
</comment>
<evidence type="ECO:0000259" key="7">
    <source>
        <dbReference type="PROSITE" id="PS51645"/>
    </source>
</evidence>
<dbReference type="InterPro" id="IPR006050">
    <property type="entry name" value="DNA_photolyase_N"/>
</dbReference>
<accession>A0ABW5SB22</accession>
<comment type="cofactor">
    <cofactor evidence="6">
        <name>(6R)-5,10-methylene-5,6,7,8-tetrahydrofolate</name>
        <dbReference type="ChEBI" id="CHEBI:15636"/>
    </cofactor>
    <text evidence="6">Binds 1 5,10-methenyltetrahydrofolate (MTHF) per subunit.</text>
</comment>
<dbReference type="Gene3D" id="1.25.40.80">
    <property type="match status" value="1"/>
</dbReference>
<evidence type="ECO:0000313" key="8">
    <source>
        <dbReference type="EMBL" id="MFD2696698.1"/>
    </source>
</evidence>